<keyword evidence="3" id="KW-1185">Reference proteome</keyword>
<reference evidence="2" key="1">
    <citation type="submission" date="2022-03" db="EMBL/GenBank/DDBJ databases">
        <authorList>
            <person name="Hettiarachchi G."/>
        </authorList>
    </citation>
    <scope>NUCLEOTIDE SEQUENCE</scope>
    <source>
        <strain evidence="2">LMG 32447</strain>
    </source>
</reference>
<dbReference type="InterPro" id="IPR010982">
    <property type="entry name" value="Lambda_DNA-bd_dom_sf"/>
</dbReference>
<dbReference type="EMBL" id="CAKOEU010000005">
    <property type="protein sequence ID" value="CAH1855867.1"/>
    <property type="molecule type" value="Genomic_DNA"/>
</dbReference>
<dbReference type="Gene3D" id="1.10.260.40">
    <property type="entry name" value="lambda repressor-like DNA-binding domains"/>
    <property type="match status" value="1"/>
</dbReference>
<evidence type="ECO:0000259" key="1">
    <source>
        <dbReference type="PROSITE" id="PS50943"/>
    </source>
</evidence>
<dbReference type="PROSITE" id="PS50943">
    <property type="entry name" value="HTH_CROC1"/>
    <property type="match status" value="1"/>
</dbReference>
<name>A0ABM9D2H0_9LACO</name>
<feature type="domain" description="HTH cro/C1-type" evidence="1">
    <location>
        <begin position="18"/>
        <end position="71"/>
    </location>
</feature>
<comment type="caution">
    <text evidence="2">The sequence shown here is derived from an EMBL/GenBank/DDBJ whole genome shotgun (WGS) entry which is preliminary data.</text>
</comment>
<accession>A0ABM9D2H0</accession>
<dbReference type="RefSeq" id="WP_248706554.1">
    <property type="nucleotide sequence ID" value="NZ_CAKOET010000006.1"/>
</dbReference>
<protein>
    <recommendedName>
        <fullName evidence="1">HTH cro/C1-type domain-containing protein</fullName>
    </recommendedName>
</protein>
<evidence type="ECO:0000313" key="2">
    <source>
        <dbReference type="EMBL" id="CAH1855867.1"/>
    </source>
</evidence>
<proteinExistence type="predicted"/>
<dbReference type="SUPFAM" id="SSF47413">
    <property type="entry name" value="lambda repressor-like DNA-binding domains"/>
    <property type="match status" value="1"/>
</dbReference>
<organism evidence="2 3">
    <name type="scientific">Convivina praedatoris</name>
    <dbReference type="NCBI Taxonomy" id="2880963"/>
    <lineage>
        <taxon>Bacteria</taxon>
        <taxon>Bacillati</taxon>
        <taxon>Bacillota</taxon>
        <taxon>Bacilli</taxon>
        <taxon>Lactobacillales</taxon>
        <taxon>Lactobacillaceae</taxon>
        <taxon>Convivina</taxon>
    </lineage>
</organism>
<dbReference type="Pfam" id="PF13443">
    <property type="entry name" value="HTH_26"/>
    <property type="match status" value="1"/>
</dbReference>
<evidence type="ECO:0000313" key="3">
    <source>
        <dbReference type="Proteomes" id="UP000838102"/>
    </source>
</evidence>
<gene>
    <name evidence="2" type="ORF">LMG032447_01182</name>
</gene>
<dbReference type="CDD" id="cd00093">
    <property type="entry name" value="HTH_XRE"/>
    <property type="match status" value="1"/>
</dbReference>
<dbReference type="Proteomes" id="UP000838102">
    <property type="component" value="Unassembled WGS sequence"/>
</dbReference>
<sequence>MATSIKTSNVGLKHPEQFKKLIIKNGYNLSKLAADIGTDSAAMTRYVNGGKMRPMRAKAIAKKLNVDISDIFLV</sequence>
<dbReference type="InterPro" id="IPR001387">
    <property type="entry name" value="Cro/C1-type_HTH"/>
</dbReference>